<dbReference type="Pfam" id="PF00005">
    <property type="entry name" value="ABC_tran"/>
    <property type="match status" value="1"/>
</dbReference>
<dbReference type="Pfam" id="PF13732">
    <property type="entry name" value="DrrA1-3_C"/>
    <property type="match status" value="1"/>
</dbReference>
<dbReference type="AlphaFoldDB" id="A0A3B0R3V2"/>
<organism evidence="10">
    <name type="scientific">hydrothermal vent metagenome</name>
    <dbReference type="NCBI Taxonomy" id="652676"/>
    <lineage>
        <taxon>unclassified sequences</taxon>
        <taxon>metagenomes</taxon>
        <taxon>ecological metagenomes</taxon>
    </lineage>
</organism>
<keyword evidence="4" id="KW-0547">Nucleotide-binding</keyword>
<dbReference type="InterPro" id="IPR003593">
    <property type="entry name" value="AAA+_ATPase"/>
</dbReference>
<evidence type="ECO:0000256" key="6">
    <source>
        <dbReference type="ARBA" id="ARBA00022967"/>
    </source>
</evidence>
<dbReference type="PANTHER" id="PTHR43582:SF2">
    <property type="entry name" value="LINEARMYCIN RESISTANCE ATP-BINDING PROTEIN LNRL"/>
    <property type="match status" value="1"/>
</dbReference>
<dbReference type="PROSITE" id="PS00211">
    <property type="entry name" value="ABC_TRANSPORTER_1"/>
    <property type="match status" value="1"/>
</dbReference>
<dbReference type="PROSITE" id="PS50893">
    <property type="entry name" value="ABC_TRANSPORTER_2"/>
    <property type="match status" value="1"/>
</dbReference>
<gene>
    <name evidence="10" type="ORF">MNBD_DELTA01-528</name>
</gene>
<evidence type="ECO:0000256" key="8">
    <source>
        <dbReference type="ARBA" id="ARBA00049985"/>
    </source>
</evidence>
<keyword evidence="7" id="KW-0472">Membrane</keyword>
<dbReference type="EMBL" id="UOEA01000050">
    <property type="protein sequence ID" value="VAV83756.1"/>
    <property type="molecule type" value="Genomic_DNA"/>
</dbReference>
<dbReference type="GO" id="GO:0005524">
    <property type="term" value="F:ATP binding"/>
    <property type="evidence" value="ECO:0007669"/>
    <property type="project" value="UniProtKB-KW"/>
</dbReference>
<evidence type="ECO:0000256" key="4">
    <source>
        <dbReference type="ARBA" id="ARBA00022741"/>
    </source>
</evidence>
<evidence type="ECO:0000256" key="3">
    <source>
        <dbReference type="ARBA" id="ARBA00022475"/>
    </source>
</evidence>
<feature type="domain" description="ABC transporter" evidence="9">
    <location>
        <begin position="4"/>
        <end position="234"/>
    </location>
</feature>
<dbReference type="GO" id="GO:0016887">
    <property type="term" value="F:ATP hydrolysis activity"/>
    <property type="evidence" value="ECO:0007669"/>
    <property type="project" value="InterPro"/>
</dbReference>
<dbReference type="InterPro" id="IPR027417">
    <property type="entry name" value="P-loop_NTPase"/>
</dbReference>
<comment type="subcellular location">
    <subcellularLocation>
        <location evidence="1">Cell membrane</location>
        <topology evidence="1">Peripheral membrane protein</topology>
        <orientation evidence="1">Cytoplasmic side</orientation>
    </subcellularLocation>
</comment>
<dbReference type="NCBIfam" id="TIGR01188">
    <property type="entry name" value="drrA"/>
    <property type="match status" value="1"/>
</dbReference>
<dbReference type="FunFam" id="3.40.50.300:FF:000589">
    <property type="entry name" value="ABC transporter, ATP-binding subunit"/>
    <property type="match status" value="1"/>
</dbReference>
<dbReference type="SUPFAM" id="SSF52540">
    <property type="entry name" value="P-loop containing nucleoside triphosphate hydrolases"/>
    <property type="match status" value="1"/>
</dbReference>
<protein>
    <submittedName>
        <fullName evidence="10">Efflux ABC transporter, ATP-binding protein</fullName>
    </submittedName>
</protein>
<comment type="similarity">
    <text evidence="8">Belongs to the ABC transporter superfamily. Drug exporter-1 (DrugE1) (TC 3.A.1.105) family.</text>
</comment>
<keyword evidence="3" id="KW-1003">Cell membrane</keyword>
<evidence type="ECO:0000259" key="9">
    <source>
        <dbReference type="PROSITE" id="PS50893"/>
    </source>
</evidence>
<proteinExistence type="inferred from homology"/>
<dbReference type="GO" id="GO:1900753">
    <property type="term" value="P:doxorubicin transport"/>
    <property type="evidence" value="ECO:0007669"/>
    <property type="project" value="InterPro"/>
</dbReference>
<accession>A0A3B0R3V2</accession>
<evidence type="ECO:0000256" key="5">
    <source>
        <dbReference type="ARBA" id="ARBA00022840"/>
    </source>
</evidence>
<reference evidence="10" key="1">
    <citation type="submission" date="2018-06" db="EMBL/GenBank/DDBJ databases">
        <authorList>
            <person name="Zhirakovskaya E."/>
        </authorList>
    </citation>
    <scope>NUCLEOTIDE SEQUENCE</scope>
</reference>
<dbReference type="InterPro" id="IPR017871">
    <property type="entry name" value="ABC_transporter-like_CS"/>
</dbReference>
<dbReference type="InterPro" id="IPR025302">
    <property type="entry name" value="DrrA1/2-like_C"/>
</dbReference>
<sequence>MSIIEVRDLVKSYNGTPAVNGVSFSVKEGETFGFLGPNGAGKTTTINILCTLLSSDSGSSLVNGFDSMTEPHGVRTSIGLVFQEMTLDNELTAYENLKFHCYLYKMKRALTAQRIDEMLEVVGLSDRKNDLVKKFSGGMKRRLEIARGLLHRPKVLFLDEPTLGLDPQTRRKVWEFIKDLKEREGNTVFMTTHYMDEAEACDRIAIIDRGRIIACDTPENLKLSLRGDTISLETEDDARACDELKAVLGLEPTRIKGGGLSLIVEHGDKVIPRILESLTVEVRTVNLKRPTLDDVFLHMTGREIREEQNMSSNARQPFRR</sequence>
<name>A0A3B0R3V2_9ZZZZ</name>
<keyword evidence="6" id="KW-1278">Translocase</keyword>
<dbReference type="InterPro" id="IPR005894">
    <property type="entry name" value="DrrA"/>
</dbReference>
<evidence type="ECO:0000256" key="7">
    <source>
        <dbReference type="ARBA" id="ARBA00023136"/>
    </source>
</evidence>
<evidence type="ECO:0000256" key="2">
    <source>
        <dbReference type="ARBA" id="ARBA00022448"/>
    </source>
</evidence>
<dbReference type="InterPro" id="IPR003439">
    <property type="entry name" value="ABC_transporter-like_ATP-bd"/>
</dbReference>
<keyword evidence="5 10" id="KW-0067">ATP-binding</keyword>
<dbReference type="GO" id="GO:0005886">
    <property type="term" value="C:plasma membrane"/>
    <property type="evidence" value="ECO:0007669"/>
    <property type="project" value="UniProtKB-SubCell"/>
</dbReference>
<evidence type="ECO:0000256" key="1">
    <source>
        <dbReference type="ARBA" id="ARBA00004413"/>
    </source>
</evidence>
<dbReference type="GO" id="GO:0043215">
    <property type="term" value="P:daunorubicin transport"/>
    <property type="evidence" value="ECO:0007669"/>
    <property type="project" value="InterPro"/>
</dbReference>
<evidence type="ECO:0000313" key="10">
    <source>
        <dbReference type="EMBL" id="VAV83756.1"/>
    </source>
</evidence>
<dbReference type="SMART" id="SM00382">
    <property type="entry name" value="AAA"/>
    <property type="match status" value="1"/>
</dbReference>
<keyword evidence="2" id="KW-0813">Transport</keyword>
<dbReference type="PANTHER" id="PTHR43582">
    <property type="entry name" value="LINEARMYCIN RESISTANCE ATP-BINDING PROTEIN LNRL"/>
    <property type="match status" value="1"/>
</dbReference>
<dbReference type="Gene3D" id="3.40.50.300">
    <property type="entry name" value="P-loop containing nucleotide triphosphate hydrolases"/>
    <property type="match status" value="1"/>
</dbReference>